<dbReference type="SUPFAM" id="SSF48371">
    <property type="entry name" value="ARM repeat"/>
    <property type="match status" value="1"/>
</dbReference>
<dbReference type="Proteomes" id="UP001432322">
    <property type="component" value="Unassembled WGS sequence"/>
</dbReference>
<dbReference type="InterPro" id="IPR016024">
    <property type="entry name" value="ARM-type_fold"/>
</dbReference>
<keyword evidence="4" id="KW-1185">Reference proteome</keyword>
<feature type="region of interest" description="Disordered" evidence="2">
    <location>
        <begin position="292"/>
        <end position="485"/>
    </location>
</feature>
<gene>
    <name evidence="3" type="ORF">PFISCL1PPCAC_19700</name>
</gene>
<feature type="compositionally biased region" description="Acidic residues" evidence="2">
    <location>
        <begin position="299"/>
        <end position="341"/>
    </location>
</feature>
<protein>
    <recommendedName>
        <fullName evidence="5">Bud22 domain-containing protein</fullName>
    </recommendedName>
</protein>
<accession>A0AAV5WCI2</accession>
<evidence type="ECO:0008006" key="5">
    <source>
        <dbReference type="Google" id="ProtNLM"/>
    </source>
</evidence>
<feature type="compositionally biased region" description="Polar residues" evidence="2">
    <location>
        <begin position="447"/>
        <end position="456"/>
    </location>
</feature>
<dbReference type="GO" id="GO:0030686">
    <property type="term" value="C:90S preribosome"/>
    <property type="evidence" value="ECO:0007669"/>
    <property type="project" value="TreeGrafter"/>
</dbReference>
<keyword evidence="1" id="KW-0175">Coiled coil</keyword>
<feature type="compositionally biased region" description="Basic and acidic residues" evidence="2">
    <location>
        <begin position="411"/>
        <end position="445"/>
    </location>
</feature>
<feature type="compositionally biased region" description="Basic and acidic residues" evidence="2">
    <location>
        <begin position="249"/>
        <end position="258"/>
    </location>
</feature>
<dbReference type="PANTHER" id="PTHR23325:SF1">
    <property type="entry name" value="SERUM RESPONSE FACTOR-BINDING PROTEIN 1"/>
    <property type="match status" value="1"/>
</dbReference>
<dbReference type="EMBL" id="BTSY01000005">
    <property type="protein sequence ID" value="GMT28403.1"/>
    <property type="molecule type" value="Genomic_DNA"/>
</dbReference>
<feature type="compositionally biased region" description="Acidic residues" evidence="2">
    <location>
        <begin position="363"/>
        <end position="372"/>
    </location>
</feature>
<feature type="region of interest" description="Disordered" evidence="2">
    <location>
        <begin position="233"/>
        <end position="266"/>
    </location>
</feature>
<dbReference type="PANTHER" id="PTHR23325">
    <property type="entry name" value="SERUM RESPONSE FACTOR-BINDING"/>
    <property type="match status" value="1"/>
</dbReference>
<feature type="non-terminal residue" evidence="3">
    <location>
        <position position="1"/>
    </location>
</feature>
<evidence type="ECO:0000313" key="3">
    <source>
        <dbReference type="EMBL" id="GMT28403.1"/>
    </source>
</evidence>
<dbReference type="InterPro" id="IPR037393">
    <property type="entry name" value="Bud22/SRFB1"/>
</dbReference>
<sequence length="485" mass="53695">LQMTETDKSAAQPNPKKAGKKPVKIDVEGRAAVKQNSKKTTVSTEAFTPSVLNNQIVHMRKVVKLAQQHTIRKLNRSIKNFEKSLEKKSNERMQKQVNKLKEDVVMMKKLKKDEVSKFALINKEPLGKLLNNPSISASERALYKLAFNGSIAGSVNEFRSSHPGSDVTCAFMLQRLGLQYQALRAEKIGVELKKQLISGETIETDFKSGADVGGTKEVAIEKKKEKTIGAVEKKKENPMVKNALPNTVEKSKKEDKKALDKKKKREAIQEGPIEVKPIEIVQPVSKEAVVKKLNLQGGESEDEEEEDEEDIDDETESESDSAEDDDDDDEDVDMISDEEKDDGLSAFFLKSDGSSREVREEEMHDVEEEEEDKPMRGGAIRGRGGERGRGGRGGGRERGEMRGGRGGGMNRGREVMGRGRGRGGVERGRGRGERMDVSRSNKKEQSAVGTSSTPSTGEVHPSWIAKQKEKEMRKAGPSGKKTTFD</sequence>
<evidence type="ECO:0000256" key="1">
    <source>
        <dbReference type="SAM" id="Coils"/>
    </source>
</evidence>
<feature type="compositionally biased region" description="Basic and acidic residues" evidence="2">
    <location>
        <begin position="383"/>
        <end position="403"/>
    </location>
</feature>
<organism evidence="3 4">
    <name type="scientific">Pristionchus fissidentatus</name>
    <dbReference type="NCBI Taxonomy" id="1538716"/>
    <lineage>
        <taxon>Eukaryota</taxon>
        <taxon>Metazoa</taxon>
        <taxon>Ecdysozoa</taxon>
        <taxon>Nematoda</taxon>
        <taxon>Chromadorea</taxon>
        <taxon>Rhabditida</taxon>
        <taxon>Rhabditina</taxon>
        <taxon>Diplogasteromorpha</taxon>
        <taxon>Diplogasteroidea</taxon>
        <taxon>Neodiplogasteridae</taxon>
        <taxon>Pristionchus</taxon>
    </lineage>
</organism>
<dbReference type="AlphaFoldDB" id="A0AAV5WCI2"/>
<feature type="coiled-coil region" evidence="1">
    <location>
        <begin position="71"/>
        <end position="110"/>
    </location>
</feature>
<name>A0AAV5WCI2_9BILA</name>
<comment type="caution">
    <text evidence="3">The sequence shown here is derived from an EMBL/GenBank/DDBJ whole genome shotgun (WGS) entry which is preliminary data.</text>
</comment>
<feature type="region of interest" description="Disordered" evidence="2">
    <location>
        <begin position="1"/>
        <end position="24"/>
    </location>
</feature>
<evidence type="ECO:0000313" key="4">
    <source>
        <dbReference type="Proteomes" id="UP001432322"/>
    </source>
</evidence>
<feature type="compositionally biased region" description="Basic and acidic residues" evidence="2">
    <location>
        <begin position="353"/>
        <end position="362"/>
    </location>
</feature>
<reference evidence="3" key="1">
    <citation type="submission" date="2023-10" db="EMBL/GenBank/DDBJ databases">
        <title>Genome assembly of Pristionchus species.</title>
        <authorList>
            <person name="Yoshida K."/>
            <person name="Sommer R.J."/>
        </authorList>
    </citation>
    <scope>NUCLEOTIDE SEQUENCE</scope>
    <source>
        <strain evidence="3">RS5133</strain>
    </source>
</reference>
<dbReference type="GO" id="GO:0005634">
    <property type="term" value="C:nucleus"/>
    <property type="evidence" value="ECO:0007669"/>
    <property type="project" value="TreeGrafter"/>
</dbReference>
<dbReference type="GO" id="GO:0030490">
    <property type="term" value="P:maturation of SSU-rRNA"/>
    <property type="evidence" value="ECO:0007669"/>
    <property type="project" value="TreeGrafter"/>
</dbReference>
<evidence type="ECO:0000256" key="2">
    <source>
        <dbReference type="SAM" id="MobiDB-lite"/>
    </source>
</evidence>
<proteinExistence type="predicted"/>